<evidence type="ECO:0000313" key="3">
    <source>
        <dbReference type="Proteomes" id="UP001054902"/>
    </source>
</evidence>
<feature type="compositionally biased region" description="Polar residues" evidence="1">
    <location>
        <begin position="53"/>
        <end position="72"/>
    </location>
</feature>
<dbReference type="AlphaFoldDB" id="A0AAD3HDT6"/>
<accession>A0AAD3HDT6</accession>
<dbReference type="Proteomes" id="UP001054902">
    <property type="component" value="Unassembled WGS sequence"/>
</dbReference>
<gene>
    <name evidence="2" type="ORF">CTEN210_16057</name>
</gene>
<evidence type="ECO:0000313" key="2">
    <source>
        <dbReference type="EMBL" id="GFH59581.1"/>
    </source>
</evidence>
<proteinExistence type="predicted"/>
<reference evidence="2 3" key="1">
    <citation type="journal article" date="2021" name="Sci. Rep.">
        <title>The genome of the diatom Chaetoceros tenuissimus carries an ancient integrated fragment of an extant virus.</title>
        <authorList>
            <person name="Hongo Y."/>
            <person name="Kimura K."/>
            <person name="Takaki Y."/>
            <person name="Yoshida Y."/>
            <person name="Baba S."/>
            <person name="Kobayashi G."/>
            <person name="Nagasaki K."/>
            <person name="Hano T."/>
            <person name="Tomaru Y."/>
        </authorList>
    </citation>
    <scope>NUCLEOTIDE SEQUENCE [LARGE SCALE GENOMIC DNA]</scope>
    <source>
        <strain evidence="2 3">NIES-3715</strain>
    </source>
</reference>
<feature type="region of interest" description="Disordered" evidence="1">
    <location>
        <begin position="36"/>
        <end position="72"/>
    </location>
</feature>
<name>A0AAD3HDT6_9STRA</name>
<dbReference type="EMBL" id="BLLK01000069">
    <property type="protein sequence ID" value="GFH59581.1"/>
    <property type="molecule type" value="Genomic_DNA"/>
</dbReference>
<organism evidence="2 3">
    <name type="scientific">Chaetoceros tenuissimus</name>
    <dbReference type="NCBI Taxonomy" id="426638"/>
    <lineage>
        <taxon>Eukaryota</taxon>
        <taxon>Sar</taxon>
        <taxon>Stramenopiles</taxon>
        <taxon>Ochrophyta</taxon>
        <taxon>Bacillariophyta</taxon>
        <taxon>Coscinodiscophyceae</taxon>
        <taxon>Chaetocerotophycidae</taxon>
        <taxon>Chaetocerotales</taxon>
        <taxon>Chaetocerotaceae</taxon>
        <taxon>Chaetoceros</taxon>
    </lineage>
</organism>
<comment type="caution">
    <text evidence="2">The sequence shown here is derived from an EMBL/GenBank/DDBJ whole genome shotgun (WGS) entry which is preliminary data.</text>
</comment>
<protein>
    <submittedName>
        <fullName evidence="2">Uncharacterized protein</fullName>
    </submittedName>
</protein>
<sequence length="223" mass="25609">MHQYIFLHYYQISAPIHEHIPIDTVLMNRGKANAALKNSSSKTPTMLKEEPTTNDSSPSSNCSVVEIPSSHNSLPNGERFPLQLKQEARELFVFFVKALLKHLAFTDKSMFLEARIVIRICNIKHKDGCKGYSILSIQIQKTLRRLVGSINWMEARNYVRTLLMTRYVESGKYSYEQARVRSDHFATQSAQQLHDGDLEQNSNVGSRDRLAEELEAYAIKYEK</sequence>
<evidence type="ECO:0000256" key="1">
    <source>
        <dbReference type="SAM" id="MobiDB-lite"/>
    </source>
</evidence>
<keyword evidence="3" id="KW-1185">Reference proteome</keyword>